<dbReference type="PROSITE" id="PS51257">
    <property type="entry name" value="PROKAR_LIPOPROTEIN"/>
    <property type="match status" value="1"/>
</dbReference>
<evidence type="ECO:0000313" key="1">
    <source>
        <dbReference type="EMBL" id="KZN17421.1"/>
    </source>
</evidence>
<sequence length="263" mass="29325">MRGLLQRLILGGCFSLTLGCSALGKSDSFTFAPDFPPDFKYELTASYVPAQGQTCTVPGGKGTQLGFNKVYMEYEATSEIPLYRTVSGCPLALNRVEVEVTGIFGPERSDRSTDYAAIAVRPELLERQMGTFNTDGVGEFFGECQWAFRTVGPKRYLIKLLTCKKMDEQGNVARSRPFTAYTLDQLPGKTVRLKIKLAKEELPAIGDTWVKVPGGWKRCMGDNFEDQYAFCFGNHEDFSSFKLVDERTCTIYPGCTENKEQTP</sequence>
<reference evidence="2" key="1">
    <citation type="submission" date="2016-03" db="EMBL/GenBank/DDBJ databases">
        <authorList>
            <person name="Ray J."/>
            <person name="Price M."/>
            <person name="Deutschbauer A."/>
        </authorList>
    </citation>
    <scope>NUCLEOTIDE SEQUENCE [LARGE SCALE GENOMIC DNA]</scope>
    <source>
        <strain evidence="2">FW300-N1B4</strain>
    </source>
</reference>
<dbReference type="OrthoDB" id="7017115at2"/>
<dbReference type="AlphaFoldDB" id="A0A166NJI1"/>
<evidence type="ECO:0000313" key="2">
    <source>
        <dbReference type="Proteomes" id="UP000076489"/>
    </source>
</evidence>
<dbReference type="EMBL" id="LUKJ01000003">
    <property type="protein sequence ID" value="KZN17421.1"/>
    <property type="molecule type" value="Genomic_DNA"/>
</dbReference>
<protein>
    <recommendedName>
        <fullName evidence="3">Lipoprotein</fullName>
    </recommendedName>
</protein>
<comment type="caution">
    <text evidence="1">The sequence shown here is derived from an EMBL/GenBank/DDBJ whole genome shotgun (WGS) entry which is preliminary data.</text>
</comment>
<dbReference type="Proteomes" id="UP000076489">
    <property type="component" value="Unassembled WGS sequence"/>
</dbReference>
<evidence type="ECO:0008006" key="3">
    <source>
        <dbReference type="Google" id="ProtNLM"/>
    </source>
</evidence>
<reference evidence="1 2" key="2">
    <citation type="journal article" date="2018" name="Nature">
        <title>Mutant phenotypes for thousands of bacterial genes of unknown function.</title>
        <authorList>
            <person name="Price M.N."/>
            <person name="Wetmore K.M."/>
            <person name="Waters R.J."/>
            <person name="Callaghan M."/>
            <person name="Ray J."/>
            <person name="Liu H."/>
            <person name="Kuehl J.V."/>
            <person name="Melnyk R.A."/>
            <person name="Lamson J.S."/>
            <person name="Suh Y."/>
            <person name="Carlson H.K."/>
            <person name="Esquivel Z."/>
            <person name="Sadeeshkumar H."/>
            <person name="Chakraborty R."/>
            <person name="Zane G.M."/>
            <person name="Rubin B.E."/>
            <person name="Wall J.D."/>
            <person name="Visel A."/>
            <person name="Bristow J."/>
            <person name="Blow M.J."/>
            <person name="Arkin A.P."/>
            <person name="Deutschbauer A.M."/>
        </authorList>
    </citation>
    <scope>NUCLEOTIDE SEQUENCE [LARGE SCALE GENOMIC DNA]</scope>
    <source>
        <strain evidence="1 2">FW300-N1B4</strain>
    </source>
</reference>
<organism evidence="1 2">
    <name type="scientific">Pseudomonas fluorescens</name>
    <dbReference type="NCBI Taxonomy" id="294"/>
    <lineage>
        <taxon>Bacteria</taxon>
        <taxon>Pseudomonadati</taxon>
        <taxon>Pseudomonadota</taxon>
        <taxon>Gammaproteobacteria</taxon>
        <taxon>Pseudomonadales</taxon>
        <taxon>Pseudomonadaceae</taxon>
        <taxon>Pseudomonas</taxon>
    </lineage>
</organism>
<proteinExistence type="predicted"/>
<gene>
    <name evidence="1" type="ORF">A1D17_15105</name>
</gene>
<name>A0A166NJI1_PSEFL</name>
<accession>A0A166NJI1</accession>
<dbReference type="RefSeq" id="WP_063342100.1">
    <property type="nucleotide sequence ID" value="NZ_LUKJ01000003.1"/>
</dbReference>